<name>A0A6N7W6R9_9ACTO</name>
<accession>A0A6N7W6R9</accession>
<organism evidence="7 8">
    <name type="scientific">Scrofimicrobium canadense</name>
    <dbReference type="NCBI Taxonomy" id="2652290"/>
    <lineage>
        <taxon>Bacteria</taxon>
        <taxon>Bacillati</taxon>
        <taxon>Actinomycetota</taxon>
        <taxon>Actinomycetes</taxon>
        <taxon>Actinomycetales</taxon>
        <taxon>Actinomycetaceae</taxon>
        <taxon>Scrofimicrobium</taxon>
    </lineage>
</organism>
<evidence type="ECO:0000313" key="8">
    <source>
        <dbReference type="Proteomes" id="UP000470875"/>
    </source>
</evidence>
<feature type="domain" description="Periplasmic binding protein" evidence="6">
    <location>
        <begin position="56"/>
        <end position="313"/>
    </location>
</feature>
<dbReference type="AlphaFoldDB" id="A0A6N7W6R9"/>
<dbReference type="SUPFAM" id="SSF53822">
    <property type="entry name" value="Periplasmic binding protein-like I"/>
    <property type="match status" value="1"/>
</dbReference>
<dbReference type="PANTHER" id="PTHR46847">
    <property type="entry name" value="D-ALLOSE-BINDING PERIPLASMIC PROTEIN-RELATED"/>
    <property type="match status" value="1"/>
</dbReference>
<feature type="chain" id="PRO_5038909553" evidence="5">
    <location>
        <begin position="24"/>
        <end position="369"/>
    </location>
</feature>
<dbReference type="InterPro" id="IPR028082">
    <property type="entry name" value="Peripla_BP_I"/>
</dbReference>
<reference evidence="7 8" key="1">
    <citation type="submission" date="2019-08" db="EMBL/GenBank/DDBJ databases">
        <title>In-depth cultivation of the pig gut microbiome towards novel bacterial diversity and tailored functional studies.</title>
        <authorList>
            <person name="Wylensek D."/>
            <person name="Hitch T.C.A."/>
            <person name="Clavel T."/>
        </authorList>
    </citation>
    <scope>NUCLEOTIDE SEQUENCE [LARGE SCALE GENOMIC DNA]</scope>
    <source>
        <strain evidence="7 8">WB03_NA08</strain>
    </source>
</reference>
<dbReference type="PROSITE" id="PS51257">
    <property type="entry name" value="PROKAR_LIPOPROTEIN"/>
    <property type="match status" value="1"/>
</dbReference>
<dbReference type="InterPro" id="IPR025997">
    <property type="entry name" value="SBP_2_dom"/>
</dbReference>
<evidence type="ECO:0000256" key="1">
    <source>
        <dbReference type="ARBA" id="ARBA00004196"/>
    </source>
</evidence>
<feature type="compositionally biased region" description="Polar residues" evidence="4">
    <location>
        <begin position="24"/>
        <end position="44"/>
    </location>
</feature>
<dbReference type="Proteomes" id="UP000470875">
    <property type="component" value="Unassembled WGS sequence"/>
</dbReference>
<dbReference type="Pfam" id="PF13407">
    <property type="entry name" value="Peripla_BP_4"/>
    <property type="match status" value="1"/>
</dbReference>
<feature type="signal peptide" evidence="5">
    <location>
        <begin position="1"/>
        <end position="23"/>
    </location>
</feature>
<protein>
    <submittedName>
        <fullName evidence="7">ABC transporter substrate-binding protein</fullName>
    </submittedName>
</protein>
<comment type="similarity">
    <text evidence="2">Belongs to the bacterial solute-binding protein 2 family.</text>
</comment>
<sequence length="369" mass="38961">MKARRLLLSAAALVAGASLVAGCSSPSPSGTDSNTDANTQSEASTGDGAKEGPFTIGVSNAFVGSEYRTQMIEAIEEVFGEYKEQGIVDELILENADADVNGQIQQIRNLINSGVDAIIVDPNSATALSAVFKEATDQGILVYAIDQQVDSPEVINVGISQEELGAANAQWFADQLKKGDKIVTVEGATGNPATDARWAGAEKIFKEKGIEVLTRGDGGWDQTTGQTVATDLLATYPDIAGIWTYDGMAQGVLKAVEAAGKTDSIVVSGEARVGFMRMWNDLLPSGFGSVGIINPPGTGATAMHFIVNQLQGKTLDESKLTDGHTVILPLAPAITNENFEAEWDKVKDLPDTYVLDQILSAEEVAAYFK</sequence>
<keyword evidence="3 5" id="KW-0732">Signal</keyword>
<evidence type="ECO:0000256" key="5">
    <source>
        <dbReference type="SAM" id="SignalP"/>
    </source>
</evidence>
<dbReference type="GO" id="GO:0030246">
    <property type="term" value="F:carbohydrate binding"/>
    <property type="evidence" value="ECO:0007669"/>
    <property type="project" value="UniProtKB-ARBA"/>
</dbReference>
<proteinExistence type="inferred from homology"/>
<evidence type="ECO:0000256" key="3">
    <source>
        <dbReference type="ARBA" id="ARBA00022729"/>
    </source>
</evidence>
<dbReference type="GO" id="GO:0030313">
    <property type="term" value="C:cell envelope"/>
    <property type="evidence" value="ECO:0007669"/>
    <property type="project" value="UniProtKB-SubCell"/>
</dbReference>
<evidence type="ECO:0000259" key="6">
    <source>
        <dbReference type="Pfam" id="PF13407"/>
    </source>
</evidence>
<gene>
    <name evidence="7" type="ORF">FYJ24_04940</name>
</gene>
<comment type="caution">
    <text evidence="7">The sequence shown here is derived from an EMBL/GenBank/DDBJ whole genome shotgun (WGS) entry which is preliminary data.</text>
</comment>
<dbReference type="RefSeq" id="WP_154544191.1">
    <property type="nucleotide sequence ID" value="NZ_VULO01000005.1"/>
</dbReference>
<dbReference type="EMBL" id="VULO01000005">
    <property type="protein sequence ID" value="MSS84122.1"/>
    <property type="molecule type" value="Genomic_DNA"/>
</dbReference>
<evidence type="ECO:0000313" key="7">
    <source>
        <dbReference type="EMBL" id="MSS84122.1"/>
    </source>
</evidence>
<feature type="region of interest" description="Disordered" evidence="4">
    <location>
        <begin position="23"/>
        <end position="52"/>
    </location>
</feature>
<keyword evidence="8" id="KW-1185">Reference proteome</keyword>
<comment type="subcellular location">
    <subcellularLocation>
        <location evidence="1">Cell envelope</location>
    </subcellularLocation>
</comment>
<dbReference type="PANTHER" id="PTHR46847:SF1">
    <property type="entry name" value="D-ALLOSE-BINDING PERIPLASMIC PROTEIN-RELATED"/>
    <property type="match status" value="1"/>
</dbReference>
<evidence type="ECO:0000256" key="4">
    <source>
        <dbReference type="SAM" id="MobiDB-lite"/>
    </source>
</evidence>
<evidence type="ECO:0000256" key="2">
    <source>
        <dbReference type="ARBA" id="ARBA00007639"/>
    </source>
</evidence>
<dbReference type="Gene3D" id="3.40.50.2300">
    <property type="match status" value="2"/>
</dbReference>